<dbReference type="Proteomes" id="UP000653797">
    <property type="component" value="Unassembled WGS sequence"/>
</dbReference>
<dbReference type="InterPro" id="IPR009057">
    <property type="entry name" value="Homeodomain-like_sf"/>
</dbReference>
<evidence type="ECO:0000256" key="2">
    <source>
        <dbReference type="ARBA" id="ARBA00023125"/>
    </source>
</evidence>
<dbReference type="GO" id="GO:0003700">
    <property type="term" value="F:DNA-binding transcription factor activity"/>
    <property type="evidence" value="ECO:0007669"/>
    <property type="project" value="InterPro"/>
</dbReference>
<accession>A0A927B1F1</accession>
<evidence type="ECO:0000256" key="3">
    <source>
        <dbReference type="ARBA" id="ARBA00023163"/>
    </source>
</evidence>
<keyword evidence="1" id="KW-0805">Transcription regulation</keyword>
<dbReference type="InterPro" id="IPR046532">
    <property type="entry name" value="DUF6597"/>
</dbReference>
<gene>
    <name evidence="5" type="ORF">IC230_11985</name>
</gene>
<reference evidence="5" key="1">
    <citation type="submission" date="2020-09" db="EMBL/GenBank/DDBJ databases">
        <authorList>
            <person name="Kim M.K."/>
        </authorList>
    </citation>
    <scope>NUCLEOTIDE SEQUENCE</scope>
    <source>
        <strain evidence="5">BT704</strain>
    </source>
</reference>
<feature type="domain" description="HTH araC/xylS-type" evidence="4">
    <location>
        <begin position="159"/>
        <end position="262"/>
    </location>
</feature>
<evidence type="ECO:0000256" key="1">
    <source>
        <dbReference type="ARBA" id="ARBA00023015"/>
    </source>
</evidence>
<evidence type="ECO:0000313" key="5">
    <source>
        <dbReference type="EMBL" id="MBD2753614.1"/>
    </source>
</evidence>
<proteinExistence type="predicted"/>
<keyword evidence="2" id="KW-0238">DNA-binding</keyword>
<dbReference type="RefSeq" id="WP_191039207.1">
    <property type="nucleotide sequence ID" value="NZ_JACXAA010000003.1"/>
</dbReference>
<keyword evidence="6" id="KW-1185">Reference proteome</keyword>
<dbReference type="Pfam" id="PF20240">
    <property type="entry name" value="DUF6597"/>
    <property type="match status" value="1"/>
</dbReference>
<dbReference type="EMBL" id="JACXAA010000003">
    <property type="protein sequence ID" value="MBD2753614.1"/>
    <property type="molecule type" value="Genomic_DNA"/>
</dbReference>
<dbReference type="PANTHER" id="PTHR46796:SF13">
    <property type="entry name" value="HTH-TYPE TRANSCRIPTIONAL ACTIVATOR RHAS"/>
    <property type="match status" value="1"/>
</dbReference>
<dbReference type="PROSITE" id="PS01124">
    <property type="entry name" value="HTH_ARAC_FAMILY_2"/>
    <property type="match status" value="1"/>
</dbReference>
<dbReference type="PANTHER" id="PTHR46796">
    <property type="entry name" value="HTH-TYPE TRANSCRIPTIONAL ACTIVATOR RHAS-RELATED"/>
    <property type="match status" value="1"/>
</dbReference>
<dbReference type="Gene3D" id="1.10.10.60">
    <property type="entry name" value="Homeodomain-like"/>
    <property type="match status" value="1"/>
</dbReference>
<protein>
    <submittedName>
        <fullName evidence="5">Helix-turn-helix transcriptional regulator</fullName>
    </submittedName>
</protein>
<comment type="caution">
    <text evidence="5">The sequence shown here is derived from an EMBL/GenBank/DDBJ whole genome shotgun (WGS) entry which is preliminary data.</text>
</comment>
<organism evidence="5 6">
    <name type="scientific">Spirosoma validum</name>
    <dbReference type="NCBI Taxonomy" id="2771355"/>
    <lineage>
        <taxon>Bacteria</taxon>
        <taxon>Pseudomonadati</taxon>
        <taxon>Bacteroidota</taxon>
        <taxon>Cytophagia</taxon>
        <taxon>Cytophagales</taxon>
        <taxon>Cytophagaceae</taxon>
        <taxon>Spirosoma</taxon>
    </lineage>
</organism>
<name>A0A927B1F1_9BACT</name>
<dbReference type="SUPFAM" id="SSF46689">
    <property type="entry name" value="Homeodomain-like"/>
    <property type="match status" value="1"/>
</dbReference>
<dbReference type="SMART" id="SM00342">
    <property type="entry name" value="HTH_ARAC"/>
    <property type="match status" value="1"/>
</dbReference>
<evidence type="ECO:0000259" key="4">
    <source>
        <dbReference type="PROSITE" id="PS01124"/>
    </source>
</evidence>
<sequence length="271" mass="31594">MYYRKFAPAPHLSPFVECYFAWEKQEILLQSMQIESPPTSFTSMLFNYGDTYRVGNSKHASLLAPPAFLTGQATQSYRLELSGRIGMVGIVFKPAGIASLFGLPMFEFTDERVNLVDVLGMSLQMLHEQVAEAHGPVERVRLLEQFLNRQFLKKNDTFDRTDYTANLIVKRNGVVNVGELMDELYVCRRQFERQFLQKVGVSPKYYARIRRVGYLCAQLAGQRWQIDDWHELIYRCGYYDQSHFIREFTQFTGKRPTLYVKDNLELTKYLS</sequence>
<dbReference type="AlphaFoldDB" id="A0A927B1F1"/>
<evidence type="ECO:0000313" key="6">
    <source>
        <dbReference type="Proteomes" id="UP000653797"/>
    </source>
</evidence>
<dbReference type="GO" id="GO:0043565">
    <property type="term" value="F:sequence-specific DNA binding"/>
    <property type="evidence" value="ECO:0007669"/>
    <property type="project" value="InterPro"/>
</dbReference>
<keyword evidence="3" id="KW-0804">Transcription</keyword>
<dbReference type="Pfam" id="PF12833">
    <property type="entry name" value="HTH_18"/>
    <property type="match status" value="1"/>
</dbReference>
<dbReference type="InterPro" id="IPR018060">
    <property type="entry name" value="HTH_AraC"/>
</dbReference>
<dbReference type="InterPro" id="IPR050204">
    <property type="entry name" value="AraC_XylS_family_regulators"/>
</dbReference>